<evidence type="ECO:0000313" key="3">
    <source>
        <dbReference type="Proteomes" id="UP000009172"/>
    </source>
</evidence>
<accession>F2RP93</accession>
<protein>
    <submittedName>
        <fullName evidence="2">Uncharacterized protein</fullName>
    </submittedName>
</protein>
<dbReference type="EMBL" id="GG698478">
    <property type="protein sequence ID" value="EGD93149.1"/>
    <property type="molecule type" value="Genomic_DNA"/>
</dbReference>
<keyword evidence="3" id="KW-1185">Reference proteome</keyword>
<sequence>MSDGDGGILETVEIPESLPLACSPAVPSTGDTIGRPPPLRSKTPADVTPGAASAPILIESDDDETGVEDSPGAIDRVHTEPLPDRRALESRAGPHDEDEEDQRIKGEPSPSPSASPPLSWPRQVAVEIPVRRIAPRSPSEQRPSAPTAREVDDNEGDGDSDYADSEGEDTAAATASKRQKVATRPPSVRRAHPSSSSLAADAIVSLTLGIAKKLAKEPLPRALARITSLETHAIRTVAYYSRIEIRDLEAEVADLKAQVLQLQVERRRLGPLFPLIRLLAEIRLIIWEYALPDPRVILVREIFDRDPTLDPLDFFFSPTHLAIL</sequence>
<feature type="compositionally biased region" description="Basic and acidic residues" evidence="1">
    <location>
        <begin position="75"/>
        <end position="95"/>
    </location>
</feature>
<gene>
    <name evidence="2" type="ORF">TESG_00703</name>
</gene>
<feature type="compositionally biased region" description="Acidic residues" evidence="1">
    <location>
        <begin position="152"/>
        <end position="169"/>
    </location>
</feature>
<organism evidence="2 3">
    <name type="scientific">Trichophyton tonsurans (strain CBS 112818)</name>
    <name type="common">Scalp ringworm fungus</name>
    <dbReference type="NCBI Taxonomy" id="647933"/>
    <lineage>
        <taxon>Eukaryota</taxon>
        <taxon>Fungi</taxon>
        <taxon>Dikarya</taxon>
        <taxon>Ascomycota</taxon>
        <taxon>Pezizomycotina</taxon>
        <taxon>Eurotiomycetes</taxon>
        <taxon>Eurotiomycetidae</taxon>
        <taxon>Onygenales</taxon>
        <taxon>Arthrodermataceae</taxon>
        <taxon>Trichophyton</taxon>
    </lineage>
</organism>
<dbReference type="AlphaFoldDB" id="F2RP93"/>
<feature type="compositionally biased region" description="Pro residues" evidence="1">
    <location>
        <begin position="109"/>
        <end position="119"/>
    </location>
</feature>
<evidence type="ECO:0000256" key="1">
    <source>
        <dbReference type="SAM" id="MobiDB-lite"/>
    </source>
</evidence>
<proteinExistence type="predicted"/>
<dbReference type="Proteomes" id="UP000009172">
    <property type="component" value="Unassembled WGS sequence"/>
</dbReference>
<feature type="region of interest" description="Disordered" evidence="1">
    <location>
        <begin position="1"/>
        <end position="194"/>
    </location>
</feature>
<reference evidence="3" key="1">
    <citation type="journal article" date="2012" name="MBio">
        <title>Comparative genome analysis of Trichophyton rubrum and related dermatophytes reveals candidate genes involved in infection.</title>
        <authorList>
            <person name="Martinez D.A."/>
            <person name="Oliver B.G."/>
            <person name="Graeser Y."/>
            <person name="Goldberg J.M."/>
            <person name="Li W."/>
            <person name="Martinez-Rossi N.M."/>
            <person name="Monod M."/>
            <person name="Shelest E."/>
            <person name="Barton R.C."/>
            <person name="Birch E."/>
            <person name="Brakhage A.A."/>
            <person name="Chen Z."/>
            <person name="Gurr S.J."/>
            <person name="Heiman D."/>
            <person name="Heitman J."/>
            <person name="Kosti I."/>
            <person name="Rossi A."/>
            <person name="Saif S."/>
            <person name="Samalova M."/>
            <person name="Saunders C.W."/>
            <person name="Shea T."/>
            <person name="Summerbell R.C."/>
            <person name="Xu J."/>
            <person name="Young S."/>
            <person name="Zeng Q."/>
            <person name="Birren B.W."/>
            <person name="Cuomo C.A."/>
            <person name="White T.C."/>
        </authorList>
    </citation>
    <scope>NUCLEOTIDE SEQUENCE [LARGE SCALE GENOMIC DNA]</scope>
    <source>
        <strain evidence="3">CBS 112818</strain>
    </source>
</reference>
<dbReference type="HOGENOM" id="CLU_858396_0_0_1"/>
<evidence type="ECO:0000313" key="2">
    <source>
        <dbReference type="EMBL" id="EGD93149.1"/>
    </source>
</evidence>
<name>F2RP93_TRIT1</name>
<feature type="compositionally biased region" description="Basic residues" evidence="1">
    <location>
        <begin position="177"/>
        <end position="192"/>
    </location>
</feature>
<dbReference type="OrthoDB" id="10550468at2759"/>